<gene>
    <name evidence="1" type="ORF">PHET_12442</name>
</gene>
<reference evidence="1" key="1">
    <citation type="submission" date="2019-05" db="EMBL/GenBank/DDBJ databases">
        <title>Annotation for the trematode Paragonimus heterotremus.</title>
        <authorList>
            <person name="Choi Y.-J."/>
        </authorList>
    </citation>
    <scope>NUCLEOTIDE SEQUENCE</scope>
    <source>
        <strain evidence="1">LC</strain>
    </source>
</reference>
<feature type="non-terminal residue" evidence="1">
    <location>
        <position position="1"/>
    </location>
</feature>
<dbReference type="Proteomes" id="UP000748531">
    <property type="component" value="Unassembled WGS sequence"/>
</dbReference>
<dbReference type="AlphaFoldDB" id="A0A8J4T272"/>
<organism evidence="1 2">
    <name type="scientific">Paragonimus heterotremus</name>
    <dbReference type="NCBI Taxonomy" id="100268"/>
    <lineage>
        <taxon>Eukaryota</taxon>
        <taxon>Metazoa</taxon>
        <taxon>Spiralia</taxon>
        <taxon>Lophotrochozoa</taxon>
        <taxon>Platyhelminthes</taxon>
        <taxon>Trematoda</taxon>
        <taxon>Digenea</taxon>
        <taxon>Plagiorchiida</taxon>
        <taxon>Troglotremata</taxon>
        <taxon>Troglotrematidae</taxon>
        <taxon>Paragonimus</taxon>
    </lineage>
</organism>
<evidence type="ECO:0000313" key="1">
    <source>
        <dbReference type="EMBL" id="KAF5395294.1"/>
    </source>
</evidence>
<proteinExistence type="predicted"/>
<dbReference type="OrthoDB" id="6270795at2759"/>
<accession>A0A8J4T272</accession>
<name>A0A8J4T272_9TREM</name>
<evidence type="ECO:0000313" key="2">
    <source>
        <dbReference type="Proteomes" id="UP000748531"/>
    </source>
</evidence>
<dbReference type="EMBL" id="LUCH01015969">
    <property type="protein sequence ID" value="KAF5395294.1"/>
    <property type="molecule type" value="Genomic_DNA"/>
</dbReference>
<sequence length="95" mass="10905">FLLIAPIENAICQKIIGKRFVDGQITVEVCELHSSGQTVIDGKRIGKHRLWINRRNKNYTPLQANAIHTFFIRELSAEYGRCQLNGYWGLSVYPD</sequence>
<protein>
    <submittedName>
        <fullName evidence="1">Uncharacterized protein</fullName>
    </submittedName>
</protein>
<keyword evidence="2" id="KW-1185">Reference proteome</keyword>
<comment type="caution">
    <text evidence="1">The sequence shown here is derived from an EMBL/GenBank/DDBJ whole genome shotgun (WGS) entry which is preliminary data.</text>
</comment>